<evidence type="ECO:0000256" key="3">
    <source>
        <dbReference type="ARBA" id="ARBA00023080"/>
    </source>
</evidence>
<organism evidence="5">
    <name type="scientific">Thermomicrobium roseum</name>
    <dbReference type="NCBI Taxonomy" id="500"/>
    <lineage>
        <taxon>Bacteria</taxon>
        <taxon>Pseudomonadati</taxon>
        <taxon>Thermomicrobiota</taxon>
        <taxon>Thermomicrobia</taxon>
        <taxon>Thermomicrobiales</taxon>
        <taxon>Thermomicrobiaceae</taxon>
        <taxon>Thermomicrobium</taxon>
    </lineage>
</organism>
<dbReference type="PANTHER" id="PTHR43213:SF5">
    <property type="entry name" value="BIFUNCTIONAL DTTP_UTP PYROPHOSPHATASE_METHYLTRANSFERASE PROTEIN-RELATED"/>
    <property type="match status" value="1"/>
</dbReference>
<gene>
    <name evidence="5" type="primary">maf</name>
    <name evidence="5" type="ORF">ENP47_03495</name>
</gene>
<keyword evidence="2 4" id="KW-0378">Hydrolase</keyword>
<evidence type="ECO:0000313" key="5">
    <source>
        <dbReference type="EMBL" id="HEF64657.1"/>
    </source>
</evidence>
<feature type="site" description="Important for substrate specificity" evidence="4">
    <location>
        <position position="11"/>
    </location>
</feature>
<comment type="caution">
    <text evidence="4">Lacks conserved residue(s) required for the propagation of feature annotation.</text>
</comment>
<comment type="function">
    <text evidence="4">Nucleoside triphosphate pyrophosphatase that hydrolyzes dTTP and UTP. May have a dual role in cell division arrest and in preventing the incorporation of modified nucleotides into cellular nucleic acids.</text>
</comment>
<comment type="cofactor">
    <cofactor evidence="1 4">
        <name>a divalent metal cation</name>
        <dbReference type="ChEBI" id="CHEBI:60240"/>
    </cofactor>
</comment>
<dbReference type="Gene3D" id="3.90.950.10">
    <property type="match status" value="1"/>
</dbReference>
<evidence type="ECO:0000256" key="2">
    <source>
        <dbReference type="ARBA" id="ARBA00022801"/>
    </source>
</evidence>
<feature type="site" description="Important for substrate specificity" evidence="4">
    <location>
        <position position="70"/>
    </location>
</feature>
<dbReference type="EMBL" id="DSJL01000007">
    <property type="protein sequence ID" value="HEF64657.1"/>
    <property type="molecule type" value="Genomic_DNA"/>
</dbReference>
<dbReference type="PIRSF" id="PIRSF006305">
    <property type="entry name" value="Maf"/>
    <property type="match status" value="1"/>
</dbReference>
<dbReference type="InterPro" id="IPR029001">
    <property type="entry name" value="ITPase-like_fam"/>
</dbReference>
<comment type="subcellular location">
    <subcellularLocation>
        <location evidence="4">Cytoplasm</location>
    </subcellularLocation>
</comment>
<dbReference type="NCBIfam" id="TIGR00172">
    <property type="entry name" value="maf"/>
    <property type="match status" value="1"/>
</dbReference>
<comment type="catalytic activity">
    <reaction evidence="4">
        <text>dTTP + H2O = dTMP + diphosphate + H(+)</text>
        <dbReference type="Rhea" id="RHEA:28534"/>
        <dbReference type="ChEBI" id="CHEBI:15377"/>
        <dbReference type="ChEBI" id="CHEBI:15378"/>
        <dbReference type="ChEBI" id="CHEBI:33019"/>
        <dbReference type="ChEBI" id="CHEBI:37568"/>
        <dbReference type="ChEBI" id="CHEBI:63528"/>
        <dbReference type="EC" id="3.6.1.9"/>
    </reaction>
</comment>
<feature type="active site" description="Proton acceptor" evidence="4">
    <location>
        <position position="69"/>
    </location>
</feature>
<dbReference type="SUPFAM" id="SSF52972">
    <property type="entry name" value="ITPase-like"/>
    <property type="match status" value="1"/>
</dbReference>
<comment type="similarity">
    <text evidence="4">Belongs to the Maf family. YhdE subfamily.</text>
</comment>
<keyword evidence="4" id="KW-0963">Cytoplasm</keyword>
<comment type="caution">
    <text evidence="5">The sequence shown here is derived from an EMBL/GenBank/DDBJ whole genome shotgun (WGS) entry which is preliminary data.</text>
</comment>
<evidence type="ECO:0000256" key="4">
    <source>
        <dbReference type="HAMAP-Rule" id="MF_00528"/>
    </source>
</evidence>
<dbReference type="EC" id="3.6.1.9" evidence="4"/>
<dbReference type="GO" id="GO:0009117">
    <property type="term" value="P:nucleotide metabolic process"/>
    <property type="evidence" value="ECO:0007669"/>
    <property type="project" value="UniProtKB-KW"/>
</dbReference>
<dbReference type="CDD" id="cd00555">
    <property type="entry name" value="Maf"/>
    <property type="match status" value="1"/>
</dbReference>
<accession>A0A7C1JVG6</accession>
<dbReference type="HAMAP" id="MF_00528">
    <property type="entry name" value="Maf"/>
    <property type="match status" value="1"/>
</dbReference>
<dbReference type="Pfam" id="PF02545">
    <property type="entry name" value="Maf"/>
    <property type="match status" value="1"/>
</dbReference>
<dbReference type="InterPro" id="IPR003697">
    <property type="entry name" value="Maf-like"/>
</dbReference>
<proteinExistence type="inferred from homology"/>
<dbReference type="GO" id="GO:0005737">
    <property type="term" value="C:cytoplasm"/>
    <property type="evidence" value="ECO:0007669"/>
    <property type="project" value="UniProtKB-SubCell"/>
</dbReference>
<dbReference type="PANTHER" id="PTHR43213">
    <property type="entry name" value="BIFUNCTIONAL DTTP/UTP PYROPHOSPHATASE/METHYLTRANSFERASE PROTEIN-RELATED"/>
    <property type="match status" value="1"/>
</dbReference>
<sequence length="208" mass="23375">MTLVLASASPRRRELLAWLGVPFEIDPAAVEEPLPERHPHPERVARALARHKAAAVAQRRPGDWVVAADTVVVFRGRLLGKPETAEDARAMLQLLRGRWHRVITGVAVARGRRLWVDHATTWVRMRAYSEADIAASIARGEPFDKAGGYAIQDPDLRPVAEWRGCYCNVVGLSIWLTWRLLRRSGWELPRPAQLPDVCRTCPLAFAQE</sequence>
<evidence type="ECO:0000256" key="1">
    <source>
        <dbReference type="ARBA" id="ARBA00001968"/>
    </source>
</evidence>
<dbReference type="AlphaFoldDB" id="A0A7C1JVG6"/>
<dbReference type="GO" id="GO:0047429">
    <property type="term" value="F:nucleoside triphosphate diphosphatase activity"/>
    <property type="evidence" value="ECO:0007669"/>
    <property type="project" value="UniProtKB-EC"/>
</dbReference>
<keyword evidence="3 4" id="KW-0546">Nucleotide metabolism</keyword>
<name>A0A7C1JVG6_THERO</name>
<feature type="site" description="Important for substrate specificity" evidence="4">
    <location>
        <position position="152"/>
    </location>
</feature>
<comment type="catalytic activity">
    <reaction evidence="4">
        <text>UTP + H2O = UMP + diphosphate + H(+)</text>
        <dbReference type="Rhea" id="RHEA:29395"/>
        <dbReference type="ChEBI" id="CHEBI:15377"/>
        <dbReference type="ChEBI" id="CHEBI:15378"/>
        <dbReference type="ChEBI" id="CHEBI:33019"/>
        <dbReference type="ChEBI" id="CHEBI:46398"/>
        <dbReference type="ChEBI" id="CHEBI:57865"/>
        <dbReference type="EC" id="3.6.1.9"/>
    </reaction>
</comment>
<protein>
    <recommendedName>
        <fullName evidence="4">dTTP/UTP pyrophosphatase</fullName>
        <shortName evidence="4">dTTPase/UTPase</shortName>
        <ecNumber evidence="4">3.6.1.9</ecNumber>
    </recommendedName>
    <alternativeName>
        <fullName evidence="4">Nucleoside triphosphate pyrophosphatase</fullName>
    </alternativeName>
    <alternativeName>
        <fullName evidence="4">Nucleotide pyrophosphatase</fullName>
        <shortName evidence="4">Nucleotide PPase</shortName>
    </alternativeName>
</protein>
<reference evidence="5" key="1">
    <citation type="journal article" date="2020" name="mSystems">
        <title>Genome- and Community-Level Interaction Insights into Carbon Utilization and Element Cycling Functions of Hydrothermarchaeota in Hydrothermal Sediment.</title>
        <authorList>
            <person name="Zhou Z."/>
            <person name="Liu Y."/>
            <person name="Xu W."/>
            <person name="Pan J."/>
            <person name="Luo Z.H."/>
            <person name="Li M."/>
        </authorList>
    </citation>
    <scope>NUCLEOTIDE SEQUENCE [LARGE SCALE GENOMIC DNA]</scope>
    <source>
        <strain evidence="5">SpSt-222</strain>
    </source>
</reference>